<dbReference type="AlphaFoldDB" id="A0A1R3HGZ5"/>
<organism evidence="1 2">
    <name type="scientific">Corchorus capsularis</name>
    <name type="common">Jute</name>
    <dbReference type="NCBI Taxonomy" id="210143"/>
    <lineage>
        <taxon>Eukaryota</taxon>
        <taxon>Viridiplantae</taxon>
        <taxon>Streptophyta</taxon>
        <taxon>Embryophyta</taxon>
        <taxon>Tracheophyta</taxon>
        <taxon>Spermatophyta</taxon>
        <taxon>Magnoliopsida</taxon>
        <taxon>eudicotyledons</taxon>
        <taxon>Gunneridae</taxon>
        <taxon>Pentapetalae</taxon>
        <taxon>rosids</taxon>
        <taxon>malvids</taxon>
        <taxon>Malvales</taxon>
        <taxon>Malvaceae</taxon>
        <taxon>Grewioideae</taxon>
        <taxon>Apeibeae</taxon>
        <taxon>Corchorus</taxon>
    </lineage>
</organism>
<protein>
    <submittedName>
        <fullName evidence="1">Uncharacterized protein</fullName>
    </submittedName>
</protein>
<dbReference type="Proteomes" id="UP000188268">
    <property type="component" value="Unassembled WGS sequence"/>
</dbReference>
<dbReference type="EMBL" id="AWWV01011990">
    <property type="protein sequence ID" value="OMO69582.1"/>
    <property type="molecule type" value="Genomic_DNA"/>
</dbReference>
<evidence type="ECO:0000313" key="2">
    <source>
        <dbReference type="Proteomes" id="UP000188268"/>
    </source>
</evidence>
<comment type="caution">
    <text evidence="1">The sequence shown here is derived from an EMBL/GenBank/DDBJ whole genome shotgun (WGS) entry which is preliminary data.</text>
</comment>
<name>A0A1R3HGZ5_COCAP</name>
<dbReference type="Gramene" id="OMO69582">
    <property type="protein sequence ID" value="OMO69582"/>
    <property type="gene ID" value="CCACVL1_19402"/>
</dbReference>
<accession>A0A1R3HGZ5</accession>
<proteinExistence type="predicted"/>
<sequence>MGLVVMARVATALWERQGQTNFKAWA</sequence>
<keyword evidence="2" id="KW-1185">Reference proteome</keyword>
<evidence type="ECO:0000313" key="1">
    <source>
        <dbReference type="EMBL" id="OMO69582.1"/>
    </source>
</evidence>
<gene>
    <name evidence="1" type="ORF">CCACVL1_19402</name>
</gene>
<reference evidence="1 2" key="1">
    <citation type="submission" date="2013-09" db="EMBL/GenBank/DDBJ databases">
        <title>Corchorus capsularis genome sequencing.</title>
        <authorList>
            <person name="Alam M."/>
            <person name="Haque M.S."/>
            <person name="Islam M.S."/>
            <person name="Emdad E.M."/>
            <person name="Islam M.M."/>
            <person name="Ahmed B."/>
            <person name="Halim A."/>
            <person name="Hossen Q.M.M."/>
            <person name="Hossain M.Z."/>
            <person name="Ahmed R."/>
            <person name="Khan M.M."/>
            <person name="Islam R."/>
            <person name="Rashid M.M."/>
            <person name="Khan S.A."/>
            <person name="Rahman M.S."/>
            <person name="Alam M."/>
        </authorList>
    </citation>
    <scope>NUCLEOTIDE SEQUENCE [LARGE SCALE GENOMIC DNA]</scope>
    <source>
        <strain evidence="2">cv. CVL-1</strain>
        <tissue evidence="1">Whole seedling</tissue>
    </source>
</reference>